<evidence type="ECO:0000256" key="8">
    <source>
        <dbReference type="SAM" id="SignalP"/>
    </source>
</evidence>
<keyword evidence="4" id="KW-0297">G-protein coupled receptor</keyword>
<evidence type="ECO:0000256" key="5">
    <source>
        <dbReference type="ARBA" id="ARBA00023136"/>
    </source>
</evidence>
<gene>
    <name evidence="10" type="ORF">F8M41_023766</name>
</gene>
<sequence>MLSKYFLGIVLLNLIFENLVNADYPPESSSKDLYEDDPVGFLSVVIFGFVFNFLALAGIFFVFNRIYYRWTYKHKSLSMALRVPFYLGVLDLVFVLFMTVSMMHLAIYHTPLSDHVCKSNAAISVAFTIFHRLVIAGISIITYLRVCRQIVCNTGRYDWKLFLPIAIISTILSLLSIPTYGTNIYWCAAKPDTAMVPIFSILMTFLVLFICLFCYIQTIRVIRDIKNKQLSIENRGVVARISTLKSPIDEVEIKVTTKVLGYILVYMVQWLPDIPYDIYSLVGRAEPWVYCLVIVAVHMGSIGNAIFYVINEGTSRYGSSNSSSSYEQVTLKDMNNSKNDAKISTAV</sequence>
<protein>
    <recommendedName>
        <fullName evidence="9">G-protein coupled receptors family 1 profile domain-containing protein</fullName>
    </recommendedName>
</protein>
<feature type="transmembrane region" description="Helical" evidence="7">
    <location>
        <begin position="194"/>
        <end position="216"/>
    </location>
</feature>
<feature type="signal peptide" evidence="8">
    <location>
        <begin position="1"/>
        <end position="22"/>
    </location>
</feature>
<keyword evidence="11" id="KW-1185">Reference proteome</keyword>
<feature type="chain" id="PRO_5034379790" description="G-protein coupled receptors family 1 profile domain-containing protein" evidence="8">
    <location>
        <begin position="23"/>
        <end position="347"/>
    </location>
</feature>
<keyword evidence="6" id="KW-0675">Receptor</keyword>
<reference evidence="10 11" key="1">
    <citation type="journal article" date="2019" name="Environ. Microbiol.">
        <title>At the nexus of three kingdoms: the genome of the mycorrhizal fungus Gigaspora margarita provides insights into plant, endobacterial and fungal interactions.</title>
        <authorList>
            <person name="Venice F."/>
            <person name="Ghignone S."/>
            <person name="Salvioli di Fossalunga A."/>
            <person name="Amselem J."/>
            <person name="Novero M."/>
            <person name="Xianan X."/>
            <person name="Sedzielewska Toro K."/>
            <person name="Morin E."/>
            <person name="Lipzen A."/>
            <person name="Grigoriev I.V."/>
            <person name="Henrissat B."/>
            <person name="Martin F.M."/>
            <person name="Bonfante P."/>
        </authorList>
    </citation>
    <scope>NUCLEOTIDE SEQUENCE [LARGE SCALE GENOMIC DNA]</scope>
    <source>
        <strain evidence="10 11">BEG34</strain>
    </source>
</reference>
<evidence type="ECO:0000256" key="6">
    <source>
        <dbReference type="ARBA" id="ARBA00023170"/>
    </source>
</evidence>
<feature type="transmembrane region" description="Helical" evidence="7">
    <location>
        <begin position="38"/>
        <end position="63"/>
    </location>
</feature>
<keyword evidence="2 7" id="KW-0812">Transmembrane</keyword>
<evidence type="ECO:0000256" key="1">
    <source>
        <dbReference type="ARBA" id="ARBA00004141"/>
    </source>
</evidence>
<evidence type="ECO:0000256" key="3">
    <source>
        <dbReference type="ARBA" id="ARBA00022989"/>
    </source>
</evidence>
<evidence type="ECO:0000256" key="2">
    <source>
        <dbReference type="ARBA" id="ARBA00022692"/>
    </source>
</evidence>
<feature type="transmembrane region" description="Helical" evidence="7">
    <location>
        <begin position="287"/>
        <end position="310"/>
    </location>
</feature>
<feature type="transmembrane region" description="Helical" evidence="7">
    <location>
        <begin position="161"/>
        <end position="182"/>
    </location>
</feature>
<keyword evidence="3 7" id="KW-1133">Transmembrane helix</keyword>
<feature type="transmembrane region" description="Helical" evidence="7">
    <location>
        <begin position="121"/>
        <end position="141"/>
    </location>
</feature>
<dbReference type="PANTHER" id="PTHR24240">
    <property type="entry name" value="OPSIN"/>
    <property type="match status" value="1"/>
</dbReference>
<evidence type="ECO:0000256" key="4">
    <source>
        <dbReference type="ARBA" id="ARBA00023040"/>
    </source>
</evidence>
<evidence type="ECO:0000313" key="10">
    <source>
        <dbReference type="EMBL" id="KAF0480270.1"/>
    </source>
</evidence>
<accession>A0A8H4ACT8</accession>
<evidence type="ECO:0000313" key="11">
    <source>
        <dbReference type="Proteomes" id="UP000439903"/>
    </source>
</evidence>
<keyword evidence="8" id="KW-0732">Signal</keyword>
<dbReference type="Pfam" id="PF00001">
    <property type="entry name" value="7tm_1"/>
    <property type="match status" value="1"/>
</dbReference>
<feature type="domain" description="G-protein coupled receptors family 1 profile" evidence="9">
    <location>
        <begin position="51"/>
        <end position="308"/>
    </location>
</feature>
<evidence type="ECO:0000259" key="9">
    <source>
        <dbReference type="PROSITE" id="PS50262"/>
    </source>
</evidence>
<evidence type="ECO:0000256" key="7">
    <source>
        <dbReference type="SAM" id="Phobius"/>
    </source>
</evidence>
<organism evidence="10 11">
    <name type="scientific">Gigaspora margarita</name>
    <dbReference type="NCBI Taxonomy" id="4874"/>
    <lineage>
        <taxon>Eukaryota</taxon>
        <taxon>Fungi</taxon>
        <taxon>Fungi incertae sedis</taxon>
        <taxon>Mucoromycota</taxon>
        <taxon>Glomeromycotina</taxon>
        <taxon>Glomeromycetes</taxon>
        <taxon>Diversisporales</taxon>
        <taxon>Gigasporaceae</taxon>
        <taxon>Gigaspora</taxon>
    </lineage>
</organism>
<dbReference type="InterPro" id="IPR017452">
    <property type="entry name" value="GPCR_Rhodpsn_7TM"/>
</dbReference>
<dbReference type="Gene3D" id="1.20.1070.10">
    <property type="entry name" value="Rhodopsin 7-helix transmembrane proteins"/>
    <property type="match status" value="1"/>
</dbReference>
<dbReference type="PROSITE" id="PS50262">
    <property type="entry name" value="G_PROTEIN_RECEP_F1_2"/>
    <property type="match status" value="1"/>
</dbReference>
<dbReference type="GO" id="GO:0016020">
    <property type="term" value="C:membrane"/>
    <property type="evidence" value="ECO:0007669"/>
    <property type="project" value="UniProtKB-SubCell"/>
</dbReference>
<dbReference type="InterPro" id="IPR000276">
    <property type="entry name" value="GPCR_Rhodpsn"/>
</dbReference>
<name>A0A8H4ACT8_GIGMA</name>
<feature type="transmembrane region" description="Helical" evidence="7">
    <location>
        <begin position="84"/>
        <end position="109"/>
    </location>
</feature>
<comment type="subcellular location">
    <subcellularLocation>
        <location evidence="1">Membrane</location>
        <topology evidence="1">Multi-pass membrane protein</topology>
    </subcellularLocation>
</comment>
<dbReference type="OrthoDB" id="2376869at2759"/>
<proteinExistence type="predicted"/>
<dbReference type="InterPro" id="IPR050125">
    <property type="entry name" value="GPCR_opsins"/>
</dbReference>
<comment type="caution">
    <text evidence="10">The sequence shown here is derived from an EMBL/GenBank/DDBJ whole genome shotgun (WGS) entry which is preliminary data.</text>
</comment>
<dbReference type="SUPFAM" id="SSF81321">
    <property type="entry name" value="Family A G protein-coupled receptor-like"/>
    <property type="match status" value="1"/>
</dbReference>
<dbReference type="GO" id="GO:0004930">
    <property type="term" value="F:G protein-coupled receptor activity"/>
    <property type="evidence" value="ECO:0007669"/>
    <property type="project" value="UniProtKB-KW"/>
</dbReference>
<dbReference type="AlphaFoldDB" id="A0A8H4ACT8"/>
<keyword evidence="4" id="KW-0807">Transducer</keyword>
<dbReference type="Proteomes" id="UP000439903">
    <property type="component" value="Unassembled WGS sequence"/>
</dbReference>
<keyword evidence="5 7" id="KW-0472">Membrane</keyword>
<dbReference type="EMBL" id="WTPW01000784">
    <property type="protein sequence ID" value="KAF0480270.1"/>
    <property type="molecule type" value="Genomic_DNA"/>
</dbReference>